<evidence type="ECO:0000313" key="2">
    <source>
        <dbReference type="Proteomes" id="UP000554482"/>
    </source>
</evidence>
<accession>A0A7J6VZ86</accession>
<protein>
    <submittedName>
        <fullName evidence="1">Uncharacterized protein</fullName>
    </submittedName>
</protein>
<keyword evidence="2" id="KW-1185">Reference proteome</keyword>
<dbReference type="EMBL" id="JABWDY010024732">
    <property type="protein sequence ID" value="KAF5190007.1"/>
    <property type="molecule type" value="Genomic_DNA"/>
</dbReference>
<dbReference type="Proteomes" id="UP000554482">
    <property type="component" value="Unassembled WGS sequence"/>
</dbReference>
<sequence>MGFITANGIGGGASSSSSSNKKWVLLFLMVVVRTSYFCYNCYYRDRLSGCLGDDCEDCICW</sequence>
<evidence type="ECO:0000313" key="1">
    <source>
        <dbReference type="EMBL" id="KAF5190007.1"/>
    </source>
</evidence>
<dbReference type="AlphaFoldDB" id="A0A7J6VZ86"/>
<proteinExistence type="predicted"/>
<comment type="caution">
    <text evidence="1">The sequence shown here is derived from an EMBL/GenBank/DDBJ whole genome shotgun (WGS) entry which is preliminary data.</text>
</comment>
<organism evidence="1 2">
    <name type="scientific">Thalictrum thalictroides</name>
    <name type="common">Rue-anemone</name>
    <name type="synonym">Anemone thalictroides</name>
    <dbReference type="NCBI Taxonomy" id="46969"/>
    <lineage>
        <taxon>Eukaryota</taxon>
        <taxon>Viridiplantae</taxon>
        <taxon>Streptophyta</taxon>
        <taxon>Embryophyta</taxon>
        <taxon>Tracheophyta</taxon>
        <taxon>Spermatophyta</taxon>
        <taxon>Magnoliopsida</taxon>
        <taxon>Ranunculales</taxon>
        <taxon>Ranunculaceae</taxon>
        <taxon>Thalictroideae</taxon>
        <taxon>Thalictrum</taxon>
    </lineage>
</organism>
<reference evidence="1 2" key="1">
    <citation type="submission" date="2020-06" db="EMBL/GenBank/DDBJ databases">
        <title>Transcriptomic and genomic resources for Thalictrum thalictroides and T. hernandezii: Facilitating candidate gene discovery in an emerging model plant lineage.</title>
        <authorList>
            <person name="Arias T."/>
            <person name="Riano-Pachon D.M."/>
            <person name="Di Stilio V.S."/>
        </authorList>
    </citation>
    <scope>NUCLEOTIDE SEQUENCE [LARGE SCALE GENOMIC DNA]</scope>
    <source>
        <strain evidence="2">cv. WT478/WT964</strain>
        <tissue evidence="1">Leaves</tissue>
    </source>
</reference>
<name>A0A7J6VZ86_THATH</name>
<gene>
    <name evidence="1" type="ORF">FRX31_020406</name>
</gene>